<dbReference type="InterPro" id="IPR042100">
    <property type="entry name" value="Bug_dom1"/>
</dbReference>
<dbReference type="PANTHER" id="PTHR42928">
    <property type="entry name" value="TRICARBOXYLATE-BINDING PROTEIN"/>
    <property type="match status" value="1"/>
</dbReference>
<sequence>MTGRLILRLTAAVLGVVLVGAGLADAHTKASGGKDPREKLQLMAPADPGGGWDTVAREIQSSVDAHGLSHATEVLNVPGAGGTIGLSRLANQSGKGNKLMMSGAVMTGAIQTTDSATTLDDVTPIARLADDYEVVVVPKNSPFRTVEDLMSAWRADPRSVAVGGGSAGGTDHLFAGMLLRAAGVDTSELNYIAYAGGGEVVTGLLDGGLDVGVSSYAEFAGQIEAGKLRALGVSSQSPLEGVDIPTFVEQGVDASLANWRGVVAPPGLSDAQRAELEKIVTTVHGSEQWQDAVERNGWKDTFQTGEEFRSFLESETARIKRISEELGLS</sequence>
<dbReference type="SUPFAM" id="SSF53850">
    <property type="entry name" value="Periplasmic binding protein-like II"/>
    <property type="match status" value="1"/>
</dbReference>
<dbReference type="Pfam" id="PF03401">
    <property type="entry name" value="TctC"/>
    <property type="match status" value="1"/>
</dbReference>
<evidence type="ECO:0000313" key="3">
    <source>
        <dbReference type="EMBL" id="SDK66659.1"/>
    </source>
</evidence>
<accession>A0A1G9DRW9</accession>
<dbReference type="RefSeq" id="WP_092630285.1">
    <property type="nucleotide sequence ID" value="NZ_FNFM01000010.1"/>
</dbReference>
<name>A0A1G9DRW9_ACTMZ</name>
<comment type="similarity">
    <text evidence="1">Belongs to the UPF0065 (bug) family.</text>
</comment>
<dbReference type="Gene3D" id="3.40.190.150">
    <property type="entry name" value="Bordetella uptake gene, domain 1"/>
    <property type="match status" value="1"/>
</dbReference>
<dbReference type="AlphaFoldDB" id="A0A1G9DRW9"/>
<organism evidence="3 4">
    <name type="scientific">Actinopolyspora mzabensis</name>
    <dbReference type="NCBI Taxonomy" id="995066"/>
    <lineage>
        <taxon>Bacteria</taxon>
        <taxon>Bacillati</taxon>
        <taxon>Actinomycetota</taxon>
        <taxon>Actinomycetes</taxon>
        <taxon>Actinopolysporales</taxon>
        <taxon>Actinopolysporaceae</taxon>
        <taxon>Actinopolyspora</taxon>
    </lineage>
</organism>
<evidence type="ECO:0000256" key="2">
    <source>
        <dbReference type="SAM" id="SignalP"/>
    </source>
</evidence>
<proteinExistence type="inferred from homology"/>
<dbReference type="Proteomes" id="UP000199213">
    <property type="component" value="Unassembled WGS sequence"/>
</dbReference>
<keyword evidence="4" id="KW-1185">Reference proteome</keyword>
<dbReference type="PIRSF" id="PIRSF017082">
    <property type="entry name" value="YflP"/>
    <property type="match status" value="1"/>
</dbReference>
<dbReference type="PANTHER" id="PTHR42928:SF3">
    <property type="entry name" value="UPF0065 PROTEIN YFLP"/>
    <property type="match status" value="1"/>
</dbReference>
<feature type="signal peptide" evidence="2">
    <location>
        <begin position="1"/>
        <end position="26"/>
    </location>
</feature>
<keyword evidence="2" id="KW-0732">Signal</keyword>
<dbReference type="Gene3D" id="3.40.190.10">
    <property type="entry name" value="Periplasmic binding protein-like II"/>
    <property type="match status" value="1"/>
</dbReference>
<feature type="chain" id="PRO_5011764505" evidence="2">
    <location>
        <begin position="27"/>
        <end position="329"/>
    </location>
</feature>
<gene>
    <name evidence="3" type="ORF">SAMN04487820_110264</name>
</gene>
<dbReference type="InterPro" id="IPR005064">
    <property type="entry name" value="BUG"/>
</dbReference>
<dbReference type="OrthoDB" id="9780943at2"/>
<protein>
    <submittedName>
        <fullName evidence="3">Putative tricarboxylic transport membrane protein</fullName>
    </submittedName>
</protein>
<dbReference type="CDD" id="cd07012">
    <property type="entry name" value="PBP2_Bug_TTT"/>
    <property type="match status" value="1"/>
</dbReference>
<dbReference type="EMBL" id="FNFM01000010">
    <property type="protein sequence ID" value="SDK66659.1"/>
    <property type="molecule type" value="Genomic_DNA"/>
</dbReference>
<reference evidence="4" key="1">
    <citation type="submission" date="2016-10" db="EMBL/GenBank/DDBJ databases">
        <authorList>
            <person name="Varghese N."/>
            <person name="Submissions S."/>
        </authorList>
    </citation>
    <scope>NUCLEOTIDE SEQUENCE [LARGE SCALE GENOMIC DNA]</scope>
    <source>
        <strain evidence="4">DSM 45460</strain>
    </source>
</reference>
<evidence type="ECO:0000313" key="4">
    <source>
        <dbReference type="Proteomes" id="UP000199213"/>
    </source>
</evidence>
<evidence type="ECO:0000256" key="1">
    <source>
        <dbReference type="ARBA" id="ARBA00006987"/>
    </source>
</evidence>